<comment type="caution">
    <text evidence="2">The sequence shown here is derived from an EMBL/GenBank/DDBJ whole genome shotgun (WGS) entry which is preliminary data.</text>
</comment>
<feature type="region of interest" description="Disordered" evidence="1">
    <location>
        <begin position="1"/>
        <end position="41"/>
    </location>
</feature>
<dbReference type="Proteomes" id="UP000287651">
    <property type="component" value="Unassembled WGS sequence"/>
</dbReference>
<gene>
    <name evidence="2" type="ORF">B296_00046179</name>
</gene>
<organism evidence="2 3">
    <name type="scientific">Ensete ventricosum</name>
    <name type="common">Abyssinian banana</name>
    <name type="synonym">Musa ensete</name>
    <dbReference type="NCBI Taxonomy" id="4639"/>
    <lineage>
        <taxon>Eukaryota</taxon>
        <taxon>Viridiplantae</taxon>
        <taxon>Streptophyta</taxon>
        <taxon>Embryophyta</taxon>
        <taxon>Tracheophyta</taxon>
        <taxon>Spermatophyta</taxon>
        <taxon>Magnoliopsida</taxon>
        <taxon>Liliopsida</taxon>
        <taxon>Zingiberales</taxon>
        <taxon>Musaceae</taxon>
        <taxon>Ensete</taxon>
    </lineage>
</organism>
<dbReference type="AlphaFoldDB" id="A0A426Z4U1"/>
<accession>A0A426Z4U1</accession>
<evidence type="ECO:0000313" key="2">
    <source>
        <dbReference type="EMBL" id="RRT58994.1"/>
    </source>
</evidence>
<sequence length="236" mass="26482">MGKAPSASPPSDRKSKIGPSNSTFGSRCRKHMTEAPTQWSMSTHSKHRWPCMAQVGLKENLDFVEEHRAKAHLRILHYQRAVTRLYNRKIRPRPVGEGDLVLRKAEKVHYKLLLSRGVVVERLAEVHRHIVVLGALGERVRLNLNLRMLGLESLKSHVLLLEERSCLGQREHVLLETGPVVPGPLQVGAQGVNLLLEVLVQVLRGPQLGPQLVQDRLQLLLPVLGDRDYLLAGPKL</sequence>
<proteinExistence type="predicted"/>
<dbReference type="EMBL" id="AMZH03008418">
    <property type="protein sequence ID" value="RRT58994.1"/>
    <property type="molecule type" value="Genomic_DNA"/>
</dbReference>
<protein>
    <submittedName>
        <fullName evidence="2">Uncharacterized protein</fullName>
    </submittedName>
</protein>
<name>A0A426Z4U1_ENSVE</name>
<evidence type="ECO:0000256" key="1">
    <source>
        <dbReference type="SAM" id="MobiDB-lite"/>
    </source>
</evidence>
<reference evidence="2 3" key="1">
    <citation type="journal article" date="2014" name="Agronomy (Basel)">
        <title>A Draft Genome Sequence for Ensete ventricosum, the Drought-Tolerant Tree Against Hunger.</title>
        <authorList>
            <person name="Harrison J."/>
            <person name="Moore K.A."/>
            <person name="Paszkiewicz K."/>
            <person name="Jones T."/>
            <person name="Grant M."/>
            <person name="Ambacheew D."/>
            <person name="Muzemil S."/>
            <person name="Studholme D.J."/>
        </authorList>
    </citation>
    <scope>NUCLEOTIDE SEQUENCE [LARGE SCALE GENOMIC DNA]</scope>
</reference>
<evidence type="ECO:0000313" key="3">
    <source>
        <dbReference type="Proteomes" id="UP000287651"/>
    </source>
</evidence>